<feature type="transmembrane region" description="Helical" evidence="9">
    <location>
        <begin position="21"/>
        <end position="42"/>
    </location>
</feature>
<evidence type="ECO:0000256" key="7">
    <source>
        <dbReference type="ARBA" id="ARBA00023136"/>
    </source>
</evidence>
<evidence type="ECO:0000256" key="4">
    <source>
        <dbReference type="ARBA" id="ARBA00022475"/>
    </source>
</evidence>
<accession>A0ABU3L2W2</accession>
<evidence type="ECO:0000256" key="9">
    <source>
        <dbReference type="SAM" id="Phobius"/>
    </source>
</evidence>
<evidence type="ECO:0000256" key="2">
    <source>
        <dbReference type="ARBA" id="ARBA00005658"/>
    </source>
</evidence>
<dbReference type="InterPro" id="IPR018093">
    <property type="entry name" value="BCCT_CS"/>
</dbReference>
<evidence type="ECO:0000256" key="1">
    <source>
        <dbReference type="ARBA" id="ARBA00004651"/>
    </source>
</evidence>
<protein>
    <submittedName>
        <fullName evidence="10">BCCT family transporter</fullName>
    </submittedName>
</protein>
<feature type="transmembrane region" description="Helical" evidence="9">
    <location>
        <begin position="355"/>
        <end position="373"/>
    </location>
</feature>
<evidence type="ECO:0000256" key="3">
    <source>
        <dbReference type="ARBA" id="ARBA00022448"/>
    </source>
</evidence>
<evidence type="ECO:0000256" key="5">
    <source>
        <dbReference type="ARBA" id="ARBA00022692"/>
    </source>
</evidence>
<dbReference type="PANTHER" id="PTHR30047">
    <property type="entry name" value="HIGH-AFFINITY CHOLINE TRANSPORT PROTEIN-RELATED"/>
    <property type="match status" value="1"/>
</dbReference>
<feature type="coiled-coil region" evidence="8">
    <location>
        <begin position="498"/>
        <end position="530"/>
    </location>
</feature>
<dbReference type="RefSeq" id="WP_314012483.1">
    <property type="nucleotide sequence ID" value="NZ_JAVTTP010000001.1"/>
</dbReference>
<dbReference type="Pfam" id="PF02028">
    <property type="entry name" value="BCCT"/>
    <property type="match status" value="1"/>
</dbReference>
<name>A0ABU3L2W2_9FLAO</name>
<feature type="transmembrane region" description="Helical" evidence="9">
    <location>
        <begin position="100"/>
        <end position="121"/>
    </location>
</feature>
<keyword evidence="4" id="KW-1003">Cell membrane</keyword>
<evidence type="ECO:0000256" key="8">
    <source>
        <dbReference type="SAM" id="Coils"/>
    </source>
</evidence>
<dbReference type="EMBL" id="JAVTTP010000001">
    <property type="protein sequence ID" value="MDT7827529.1"/>
    <property type="molecule type" value="Genomic_DNA"/>
</dbReference>
<feature type="transmembrane region" description="Helical" evidence="9">
    <location>
        <begin position="453"/>
        <end position="472"/>
    </location>
</feature>
<feature type="transmembrane region" description="Helical" evidence="9">
    <location>
        <begin position="62"/>
        <end position="80"/>
    </location>
</feature>
<evidence type="ECO:0000313" key="10">
    <source>
        <dbReference type="EMBL" id="MDT7827529.1"/>
    </source>
</evidence>
<organism evidence="10 11">
    <name type="scientific">Pricia mediterranea</name>
    <dbReference type="NCBI Taxonomy" id="3076079"/>
    <lineage>
        <taxon>Bacteria</taxon>
        <taxon>Pseudomonadati</taxon>
        <taxon>Bacteroidota</taxon>
        <taxon>Flavobacteriia</taxon>
        <taxon>Flavobacteriales</taxon>
        <taxon>Flavobacteriaceae</taxon>
        <taxon>Pricia</taxon>
    </lineage>
</organism>
<feature type="transmembrane region" description="Helical" evidence="9">
    <location>
        <begin position="237"/>
        <end position="259"/>
    </location>
</feature>
<comment type="subcellular location">
    <subcellularLocation>
        <location evidence="1">Cell membrane</location>
        <topology evidence="1">Multi-pass membrane protein</topology>
    </subcellularLocation>
</comment>
<proteinExistence type="inferred from homology"/>
<keyword evidence="8" id="KW-0175">Coiled coil</keyword>
<evidence type="ECO:0000313" key="11">
    <source>
        <dbReference type="Proteomes" id="UP001250656"/>
    </source>
</evidence>
<feature type="transmembrane region" description="Helical" evidence="9">
    <location>
        <begin position="192"/>
        <end position="217"/>
    </location>
</feature>
<gene>
    <name evidence="10" type="ORF">RQM65_02475</name>
</gene>
<keyword evidence="11" id="KW-1185">Reference proteome</keyword>
<dbReference type="Proteomes" id="UP001250656">
    <property type="component" value="Unassembled WGS sequence"/>
</dbReference>
<comment type="similarity">
    <text evidence="2">Belongs to the BCCT transporter (TC 2.A.15) family.</text>
</comment>
<feature type="transmembrane region" description="Helical" evidence="9">
    <location>
        <begin position="407"/>
        <end position="426"/>
    </location>
</feature>
<sequence>MAKRIQRSDEKESIFGLKVNGPVFFISTFIIVLSVALTLIFHDGAESTFAYLQQAVAENADWFFILSINIFLIFLIFLALGKYGAIRIGGPRAKPEFKTLSWFAMLFSAGMGIGLLFFGVAEPVLHFSNPATTEPGSVAAASEAMDFTFLHWGFHAWAAYALVGLALAYFTYSRGLPLTIRSVFYPFLGNKIYGWIGDVIDIFAVLATLFGLATSLGFGVQQIASGMNFVFGMSDGIIAQITLIAVITAIATISVVLGVDKGVKVLSEWNMRIAVLLLVLAVVLGPTIFIFRSFVENTGSYLFNFIKTATWSETYSQSNWQNDWTVFYWGWWIGWSPFVGMFIARISKGRTVREFILGVLLVPSLVTFFWMSAFGSVSIQQAMAGSGIVEAVNSDVSTALFVFFEDYPLAAAINIVAVVLIAGFFITSSDSGSLVIDSLTSGGKIEAPVGQRIFWAVIEGAVAAVLLLGGGLQALRSASIISGLPFALILLLMCFSLYKGLKEDFLKLKEKESEKERENYEEILSEIITKRNRIGETSEKKSASAKGE</sequence>
<feature type="transmembrane region" description="Helical" evidence="9">
    <location>
        <begin position="478"/>
        <end position="498"/>
    </location>
</feature>
<feature type="transmembrane region" description="Helical" evidence="9">
    <location>
        <begin position="152"/>
        <end position="172"/>
    </location>
</feature>
<keyword evidence="6 9" id="KW-1133">Transmembrane helix</keyword>
<keyword evidence="5 9" id="KW-0812">Transmembrane</keyword>
<keyword evidence="7 9" id="KW-0472">Membrane</keyword>
<keyword evidence="3" id="KW-0813">Transport</keyword>
<reference evidence="10 11" key="1">
    <citation type="submission" date="2023-09" db="EMBL/GenBank/DDBJ databases">
        <title>Novel taxa isolated from Blanes Bay.</title>
        <authorList>
            <person name="Rey-Velasco X."/>
            <person name="Lucena T."/>
        </authorList>
    </citation>
    <scope>NUCLEOTIDE SEQUENCE [LARGE SCALE GENOMIC DNA]</scope>
    <source>
        <strain evidence="10 11">S334</strain>
    </source>
</reference>
<feature type="transmembrane region" description="Helical" evidence="9">
    <location>
        <begin position="326"/>
        <end position="343"/>
    </location>
</feature>
<dbReference type="PANTHER" id="PTHR30047:SF7">
    <property type="entry name" value="HIGH-AFFINITY CHOLINE TRANSPORT PROTEIN"/>
    <property type="match status" value="1"/>
</dbReference>
<dbReference type="PROSITE" id="PS01303">
    <property type="entry name" value="BCCT"/>
    <property type="match status" value="1"/>
</dbReference>
<dbReference type="InterPro" id="IPR000060">
    <property type="entry name" value="BCCT_transptr"/>
</dbReference>
<dbReference type="NCBIfam" id="TIGR00842">
    <property type="entry name" value="bcct"/>
    <property type="match status" value="1"/>
</dbReference>
<evidence type="ECO:0000256" key="6">
    <source>
        <dbReference type="ARBA" id="ARBA00022989"/>
    </source>
</evidence>
<comment type="caution">
    <text evidence="10">The sequence shown here is derived from an EMBL/GenBank/DDBJ whole genome shotgun (WGS) entry which is preliminary data.</text>
</comment>
<feature type="transmembrane region" description="Helical" evidence="9">
    <location>
        <begin position="271"/>
        <end position="295"/>
    </location>
</feature>